<gene>
    <name evidence="6" type="ORF">A3770_10p59410</name>
</gene>
<dbReference type="STRING" id="1764295.A0A5B8MSF5"/>
<comment type="similarity">
    <text evidence="1 5">Belongs to the V-ATPase V0D/AC39 subunit family.</text>
</comment>
<protein>
    <recommendedName>
        <fullName evidence="5">V-type proton ATPase subunit</fullName>
    </recommendedName>
</protein>
<evidence type="ECO:0000256" key="4">
    <source>
        <dbReference type="ARBA" id="ARBA00023065"/>
    </source>
</evidence>
<comment type="subunit">
    <text evidence="5">V-ATPase is a heteromultimeric enzyme made up of two complexes: the ATP-hydrolytic V1 complex and the proton translocation V0 complex.</text>
</comment>
<dbReference type="EMBL" id="CP031043">
    <property type="protein sequence ID" value="QDZ23423.1"/>
    <property type="molecule type" value="Genomic_DNA"/>
</dbReference>
<organism evidence="6 7">
    <name type="scientific">Chloropicon primus</name>
    <dbReference type="NCBI Taxonomy" id="1764295"/>
    <lineage>
        <taxon>Eukaryota</taxon>
        <taxon>Viridiplantae</taxon>
        <taxon>Chlorophyta</taxon>
        <taxon>Chloropicophyceae</taxon>
        <taxon>Chloropicales</taxon>
        <taxon>Chloropicaceae</taxon>
        <taxon>Chloropicon</taxon>
    </lineage>
</organism>
<dbReference type="Gene3D" id="1.10.132.50">
    <property type="entry name" value="ATP synthase (C/AC39) subunit, domain 3"/>
    <property type="match status" value="1"/>
</dbReference>
<evidence type="ECO:0000313" key="7">
    <source>
        <dbReference type="Proteomes" id="UP000316726"/>
    </source>
</evidence>
<evidence type="ECO:0000256" key="3">
    <source>
        <dbReference type="ARBA" id="ARBA00022781"/>
    </source>
</evidence>
<evidence type="ECO:0000256" key="5">
    <source>
        <dbReference type="PIRNR" id="PIRNR018497"/>
    </source>
</evidence>
<keyword evidence="2 5" id="KW-0813">Transport</keyword>
<keyword evidence="7" id="KW-1185">Reference proteome</keyword>
<dbReference type="AlphaFoldDB" id="A0A5B8MSF5"/>
<evidence type="ECO:0000256" key="2">
    <source>
        <dbReference type="ARBA" id="ARBA00022448"/>
    </source>
</evidence>
<evidence type="ECO:0000313" key="6">
    <source>
        <dbReference type="EMBL" id="QDZ23423.1"/>
    </source>
</evidence>
<dbReference type="Gene3D" id="1.20.1690.10">
    <property type="entry name" value="V-type ATP synthase subunit C domain"/>
    <property type="match status" value="2"/>
</dbReference>
<dbReference type="PIRSF" id="PIRSF018497">
    <property type="entry name" value="V-ATP_synth_D"/>
    <property type="match status" value="1"/>
</dbReference>
<dbReference type="SUPFAM" id="SSF103486">
    <property type="entry name" value="V-type ATP synthase subunit C"/>
    <property type="match status" value="1"/>
</dbReference>
<dbReference type="OrthoDB" id="10250083at2759"/>
<keyword evidence="3 5" id="KW-0375">Hydrogen ion transport</keyword>
<proteinExistence type="inferred from homology"/>
<dbReference type="PANTHER" id="PTHR11028">
    <property type="entry name" value="VACUOLAR ATP SYNTHASE SUBUNIT AC39"/>
    <property type="match status" value="1"/>
</dbReference>
<dbReference type="InterPro" id="IPR035067">
    <property type="entry name" value="V-type_ATPase_csu/dsu"/>
</dbReference>
<name>A0A5B8MSF5_9CHLO</name>
<accession>A0A5B8MSF5</accession>
<sequence>MEMATFNLRDGYPEAIVRGYKGALLSSGDYALLCQCENLDDVKMHLATTGYGNLTGEVESRNTTTALVEACTKKLVEEFEYLQCQSEGPLYAFLEMCRIPHMIDNVVLIVSGCLHNQHTPELLDKCHPLGMFDSIASLAVASNMQELYQLVLIDTPLAKYFEGSLSREDLTEMHLEIMRNMLYKCWIEDFHSFCAKVGGTTREVMSTFLSFEADRRAIAITLNSVGTELTRDDKRSLYCNFGSLYPYGQKDLAPAEDSDQVLKVLSQFPPYNQILSVASADDDQAIDELLSNHELGLCKECFTQQFHYGVFWAYIKMKEQEVRNIMWIAECIVQEMPNRIHDGVKY</sequence>
<dbReference type="GO" id="GO:0046961">
    <property type="term" value="F:proton-transporting ATPase activity, rotational mechanism"/>
    <property type="evidence" value="ECO:0007669"/>
    <property type="project" value="InterPro"/>
</dbReference>
<dbReference type="Proteomes" id="UP000316726">
    <property type="component" value="Chromosome 10"/>
</dbReference>
<dbReference type="InterPro" id="IPR002843">
    <property type="entry name" value="ATPase_V0-cplx_csu/dsu"/>
</dbReference>
<dbReference type="GO" id="GO:0033179">
    <property type="term" value="C:proton-transporting V-type ATPase, V0 domain"/>
    <property type="evidence" value="ECO:0007669"/>
    <property type="project" value="InterPro"/>
</dbReference>
<dbReference type="InterPro" id="IPR044911">
    <property type="entry name" value="V-type_ATPase_csu/dsu_dom_3"/>
</dbReference>
<dbReference type="Pfam" id="PF01992">
    <property type="entry name" value="vATP-synt_AC39"/>
    <property type="match status" value="1"/>
</dbReference>
<evidence type="ECO:0000256" key="1">
    <source>
        <dbReference type="ARBA" id="ARBA00006709"/>
    </source>
</evidence>
<keyword evidence="4 5" id="KW-0406">Ion transport</keyword>
<comment type="function">
    <text evidence="5">Subunit of the V0 complex of vacuolar(H+)-ATPase (V-ATPase), a multisubunit enzyme composed of a peripheral complex (V1) that hydrolyzes ATP and a membrane integral complex (V0) that translocates protons. V-ATPase is responsible for acidifying and maintaining the pH of intracellular compartments and in some cell types, is targeted to the plasma membrane, where it is responsible for acidifying the extracellular environment.</text>
</comment>
<dbReference type="InterPro" id="IPR036079">
    <property type="entry name" value="ATPase_csu/dsu_sf"/>
</dbReference>
<reference evidence="6 7" key="1">
    <citation type="submission" date="2018-07" db="EMBL/GenBank/DDBJ databases">
        <title>The complete nuclear genome of the prasinophyte Chloropicon primus (CCMP1205).</title>
        <authorList>
            <person name="Pombert J.-F."/>
            <person name="Otis C."/>
            <person name="Turmel M."/>
            <person name="Lemieux C."/>
        </authorList>
    </citation>
    <scope>NUCLEOTIDE SEQUENCE [LARGE SCALE GENOMIC DNA]</scope>
    <source>
        <strain evidence="6 7">CCMP1205</strain>
    </source>
</reference>
<dbReference type="InterPro" id="IPR016727">
    <property type="entry name" value="ATPase_V0-cplx_dsu"/>
</dbReference>